<evidence type="ECO:0000256" key="4">
    <source>
        <dbReference type="ARBA" id="ARBA00022519"/>
    </source>
</evidence>
<dbReference type="PANTHER" id="PTHR35011">
    <property type="entry name" value="2,3-DIKETO-L-GULONATE TRAP TRANSPORTER SMALL PERMEASE PROTEIN YIAM"/>
    <property type="match status" value="1"/>
</dbReference>
<feature type="transmembrane region" description="Helical" evidence="9">
    <location>
        <begin position="46"/>
        <end position="68"/>
    </location>
</feature>
<comment type="subcellular location">
    <subcellularLocation>
        <location evidence="1 9">Cell inner membrane</location>
        <topology evidence="1 9">Multi-pass membrane protein</topology>
    </subcellularLocation>
</comment>
<keyword evidence="12" id="KW-1185">Reference proteome</keyword>
<accession>A0A545T5C9</accession>
<keyword evidence="4 9" id="KW-0997">Cell inner membrane</keyword>
<feature type="transmembrane region" description="Helical" evidence="9">
    <location>
        <begin position="89"/>
        <end position="110"/>
    </location>
</feature>
<dbReference type="Pfam" id="PF04290">
    <property type="entry name" value="DctQ"/>
    <property type="match status" value="1"/>
</dbReference>
<evidence type="ECO:0000256" key="8">
    <source>
        <dbReference type="ARBA" id="ARBA00038436"/>
    </source>
</evidence>
<evidence type="ECO:0000256" key="1">
    <source>
        <dbReference type="ARBA" id="ARBA00004429"/>
    </source>
</evidence>
<dbReference type="InterPro" id="IPR055348">
    <property type="entry name" value="DctQ"/>
</dbReference>
<evidence type="ECO:0000256" key="2">
    <source>
        <dbReference type="ARBA" id="ARBA00022448"/>
    </source>
</evidence>
<comment type="caution">
    <text evidence="11">The sequence shown here is derived from an EMBL/GenBank/DDBJ whole genome shotgun (WGS) entry which is preliminary data.</text>
</comment>
<comment type="subunit">
    <text evidence="9">The complex comprises the extracytoplasmic solute receptor protein and the two transmembrane proteins.</text>
</comment>
<feature type="domain" description="Tripartite ATP-independent periplasmic transporters DctQ component" evidence="10">
    <location>
        <begin position="26"/>
        <end position="154"/>
    </location>
</feature>
<dbReference type="GO" id="GO:0005886">
    <property type="term" value="C:plasma membrane"/>
    <property type="evidence" value="ECO:0007669"/>
    <property type="project" value="UniProtKB-SubCell"/>
</dbReference>
<keyword evidence="6 9" id="KW-1133">Transmembrane helix</keyword>
<evidence type="ECO:0000256" key="7">
    <source>
        <dbReference type="ARBA" id="ARBA00023136"/>
    </source>
</evidence>
<evidence type="ECO:0000256" key="9">
    <source>
        <dbReference type="RuleBase" id="RU369079"/>
    </source>
</evidence>
<reference evidence="11 12" key="1">
    <citation type="submission" date="2019-06" db="EMBL/GenBank/DDBJ databases">
        <title>Whole genome sequence for Rhodospirillaceae sp. R148.</title>
        <authorList>
            <person name="Wang G."/>
        </authorList>
    </citation>
    <scope>NUCLEOTIDE SEQUENCE [LARGE SCALE GENOMIC DNA]</scope>
    <source>
        <strain evidence="11 12">R148</strain>
    </source>
</reference>
<feature type="transmembrane region" description="Helical" evidence="9">
    <location>
        <begin position="21"/>
        <end position="40"/>
    </location>
</feature>
<dbReference type="AlphaFoldDB" id="A0A545T5C9"/>
<evidence type="ECO:0000259" key="10">
    <source>
        <dbReference type="Pfam" id="PF04290"/>
    </source>
</evidence>
<dbReference type="GO" id="GO:0022857">
    <property type="term" value="F:transmembrane transporter activity"/>
    <property type="evidence" value="ECO:0007669"/>
    <property type="project" value="UniProtKB-UniRule"/>
</dbReference>
<dbReference type="InterPro" id="IPR007387">
    <property type="entry name" value="TRAP_DctQ"/>
</dbReference>
<keyword evidence="5 9" id="KW-0812">Transmembrane</keyword>
<evidence type="ECO:0000256" key="3">
    <source>
        <dbReference type="ARBA" id="ARBA00022475"/>
    </source>
</evidence>
<sequence length="163" mass="17994">MLQFARAVTAVNGALFAAAKWLIYLIAALMLFEIVSRYSLSSPTSWAPELAALIFGPFFLLGGPYLLHRGGHVSVDLLSGRARGRLKKTLAIIGALLAMIFGAVLLWFALPLVLQSFEYGETSYSSWNPVLWPTKAFLPLSAFLLILQALAEIIFRLHEREAE</sequence>
<evidence type="ECO:0000313" key="12">
    <source>
        <dbReference type="Proteomes" id="UP000315252"/>
    </source>
</evidence>
<gene>
    <name evidence="11" type="ORF">FKG95_25530</name>
</gene>
<comment type="similarity">
    <text evidence="8 9">Belongs to the TRAP transporter small permease family.</text>
</comment>
<comment type="function">
    <text evidence="9">Part of the tripartite ATP-independent periplasmic (TRAP) transport system.</text>
</comment>
<protein>
    <recommendedName>
        <fullName evidence="9">TRAP transporter small permease protein</fullName>
    </recommendedName>
</protein>
<evidence type="ECO:0000256" key="6">
    <source>
        <dbReference type="ARBA" id="ARBA00022989"/>
    </source>
</evidence>
<organism evidence="11 12">
    <name type="scientific">Denitrobaculum tricleocarpae</name>
    <dbReference type="NCBI Taxonomy" id="2591009"/>
    <lineage>
        <taxon>Bacteria</taxon>
        <taxon>Pseudomonadati</taxon>
        <taxon>Pseudomonadota</taxon>
        <taxon>Alphaproteobacteria</taxon>
        <taxon>Rhodospirillales</taxon>
        <taxon>Rhodospirillaceae</taxon>
        <taxon>Denitrobaculum</taxon>
    </lineage>
</organism>
<keyword evidence="3" id="KW-1003">Cell membrane</keyword>
<evidence type="ECO:0000256" key="5">
    <source>
        <dbReference type="ARBA" id="ARBA00022692"/>
    </source>
</evidence>
<proteinExistence type="inferred from homology"/>
<evidence type="ECO:0000313" key="11">
    <source>
        <dbReference type="EMBL" id="TQV72441.1"/>
    </source>
</evidence>
<dbReference type="Proteomes" id="UP000315252">
    <property type="component" value="Unassembled WGS sequence"/>
</dbReference>
<feature type="transmembrane region" description="Helical" evidence="9">
    <location>
        <begin position="130"/>
        <end position="155"/>
    </location>
</feature>
<name>A0A545T5C9_9PROT</name>
<keyword evidence="7 9" id="KW-0472">Membrane</keyword>
<dbReference type="PANTHER" id="PTHR35011:SF4">
    <property type="entry name" value="SLL1102 PROTEIN"/>
    <property type="match status" value="1"/>
</dbReference>
<dbReference type="EMBL" id="VHSH01000012">
    <property type="protein sequence ID" value="TQV72441.1"/>
    <property type="molecule type" value="Genomic_DNA"/>
</dbReference>
<keyword evidence="2 9" id="KW-0813">Transport</keyword>
<dbReference type="RefSeq" id="WP_142899288.1">
    <property type="nucleotide sequence ID" value="NZ_ML660063.1"/>
</dbReference>
<dbReference type="OrthoDB" id="9794346at2"/>